<gene>
    <name evidence="3" type="ORF">JJQ90_25305</name>
</gene>
<dbReference type="Pfam" id="PF13519">
    <property type="entry name" value="VWA_2"/>
    <property type="match status" value="1"/>
</dbReference>
<comment type="caution">
    <text evidence="3">The sequence shown here is derived from an EMBL/GenBank/DDBJ whole genome shotgun (WGS) entry which is preliminary data.</text>
</comment>
<keyword evidence="1" id="KW-0732">Signal</keyword>
<feature type="chain" id="PRO_5047487964" evidence="1">
    <location>
        <begin position="24"/>
        <end position="659"/>
    </location>
</feature>
<keyword evidence="4" id="KW-1185">Reference proteome</keyword>
<evidence type="ECO:0000259" key="2">
    <source>
        <dbReference type="PROSITE" id="PS50234"/>
    </source>
</evidence>
<evidence type="ECO:0000313" key="3">
    <source>
        <dbReference type="EMBL" id="MBU8547062.1"/>
    </source>
</evidence>
<dbReference type="Proteomes" id="UP000689967">
    <property type="component" value="Unassembled WGS sequence"/>
</dbReference>
<feature type="signal peptide" evidence="1">
    <location>
        <begin position="1"/>
        <end position="23"/>
    </location>
</feature>
<reference evidence="3 4" key="1">
    <citation type="submission" date="2021-01" db="EMBL/GenBank/DDBJ databases">
        <title>Roseomonas sp. nov, a bacterium isolated from an oil production mixture in Yumen Oilfield.</title>
        <authorList>
            <person name="Wu D."/>
        </authorList>
    </citation>
    <scope>NUCLEOTIDE SEQUENCE [LARGE SCALE GENOMIC DNA]</scope>
    <source>
        <strain evidence="3 4">ROY-5-3</strain>
    </source>
</reference>
<evidence type="ECO:0000256" key="1">
    <source>
        <dbReference type="SAM" id="SignalP"/>
    </source>
</evidence>
<dbReference type="EMBL" id="JAERQM010000011">
    <property type="protein sequence ID" value="MBU8547062.1"/>
    <property type="molecule type" value="Genomic_DNA"/>
</dbReference>
<dbReference type="RefSeq" id="WP_216879087.1">
    <property type="nucleotide sequence ID" value="NZ_JAERQM010000011.1"/>
</dbReference>
<accession>A0ABS6HH51</accession>
<evidence type="ECO:0000313" key="4">
    <source>
        <dbReference type="Proteomes" id="UP000689967"/>
    </source>
</evidence>
<protein>
    <submittedName>
        <fullName evidence="3">VWA domain-containing protein</fullName>
    </submittedName>
</protein>
<sequence length="659" mass="69625">MKARFALALLAAPLLLAARPVAAERVSVLVFDASGSMWNRLEGNRTRIEVAREVVGDYFTRRDAAVPLSVIAYGHNRRGDCRDIEVVAPMGRAPGAALSDRLRRLVPRGMTPLTESLRQGRAQIPDTAESADIILVTDGLETCEGDPCALAAEFAAEGIAIRAHVVGFGLTRTEVQALSCITEQTGGKLFETNSGAELAEALREVSLPTPATPPPAPPPAPAREAAFDIQDKAEAGFTYRIRWRGEARFVDYMGFVPRGAARGVVGPSYGVIGGADRRPNNPVGRQAPTQIGEYDLIIRAANGAVIARQAVEVVAPNMGFEPVGSVAPGSRVVFQFRAPNRLEERVVIARPGDPPNQYGDDWAFALASNGRRQLRVPTEPGEYEVRYINARRTEVMFARRFGVGVPFEDADTTSVAALAAQAATATRAAPGQDAMPEVEVTFNLPEGVPPGPVTWSAVPLDPDLPPEAWAPQAPSAQGRGRFLPGRYRVTAIAPGEVTFEAEVTIAPGAPASFTIPVVPVAEERHGSTLTGPWQVFLITPPAVPQSPVPMLGLQLARQTPDGPVTGNWTARPSLLGVQRAGETGPVQSGSLAADGLLRLSFSPAAPPGGEFLLSVRPYGIGYAGSLSVGGQGVRVALWPADHDLPELGPLRAALHGAGP</sequence>
<dbReference type="SMART" id="SM00327">
    <property type="entry name" value="VWA"/>
    <property type="match status" value="1"/>
</dbReference>
<feature type="domain" description="VWFA" evidence="2">
    <location>
        <begin position="26"/>
        <end position="205"/>
    </location>
</feature>
<name>A0ABS6HH51_9PROT</name>
<dbReference type="InterPro" id="IPR002035">
    <property type="entry name" value="VWF_A"/>
</dbReference>
<dbReference type="PROSITE" id="PS50234">
    <property type="entry name" value="VWFA"/>
    <property type="match status" value="1"/>
</dbReference>
<proteinExistence type="predicted"/>
<organism evidence="3 4">
    <name type="scientific">Falsiroseomonas oleicola</name>
    <dbReference type="NCBI Taxonomy" id="2801474"/>
    <lineage>
        <taxon>Bacteria</taxon>
        <taxon>Pseudomonadati</taxon>
        <taxon>Pseudomonadota</taxon>
        <taxon>Alphaproteobacteria</taxon>
        <taxon>Acetobacterales</taxon>
        <taxon>Roseomonadaceae</taxon>
        <taxon>Falsiroseomonas</taxon>
    </lineage>
</organism>